<proteinExistence type="predicted"/>
<dbReference type="Pfam" id="PF12833">
    <property type="entry name" value="HTH_18"/>
    <property type="match status" value="1"/>
</dbReference>
<comment type="subcellular location">
    <subcellularLocation>
        <location evidence="1">Cytoplasm</location>
    </subcellularLocation>
</comment>
<keyword evidence="5" id="KW-0805">Transcription regulation</keyword>
<gene>
    <name evidence="11" type="ORF">OMP38_09615</name>
</gene>
<feature type="domain" description="HTH araC/xylS-type" evidence="9">
    <location>
        <begin position="391"/>
        <end position="488"/>
    </location>
</feature>
<evidence type="ECO:0000256" key="2">
    <source>
        <dbReference type="ARBA" id="ARBA00022490"/>
    </source>
</evidence>
<dbReference type="InterPro" id="IPR051552">
    <property type="entry name" value="HptR"/>
</dbReference>
<dbReference type="InterPro" id="IPR018060">
    <property type="entry name" value="HTH_AraC"/>
</dbReference>
<feature type="domain" description="Response regulatory" evidence="10">
    <location>
        <begin position="3"/>
        <end position="120"/>
    </location>
</feature>
<evidence type="ECO:0000256" key="4">
    <source>
        <dbReference type="ARBA" id="ARBA00023012"/>
    </source>
</evidence>
<dbReference type="GO" id="GO:0000160">
    <property type="term" value="P:phosphorelay signal transduction system"/>
    <property type="evidence" value="ECO:0007669"/>
    <property type="project" value="UniProtKB-KW"/>
</dbReference>
<evidence type="ECO:0000259" key="10">
    <source>
        <dbReference type="PROSITE" id="PS50110"/>
    </source>
</evidence>
<dbReference type="PROSITE" id="PS50110">
    <property type="entry name" value="RESPONSE_REGULATORY"/>
    <property type="match status" value="1"/>
</dbReference>
<dbReference type="RefSeq" id="WP_277564874.1">
    <property type="nucleotide sequence ID" value="NZ_JAPDHZ010000002.1"/>
</dbReference>
<accession>A0A9X4KFE7</accession>
<keyword evidence="3 8" id="KW-0597">Phosphoprotein</keyword>
<evidence type="ECO:0000256" key="5">
    <source>
        <dbReference type="ARBA" id="ARBA00023015"/>
    </source>
</evidence>
<dbReference type="PRINTS" id="PR00032">
    <property type="entry name" value="HTHARAC"/>
</dbReference>
<dbReference type="SMART" id="SM00448">
    <property type="entry name" value="REC"/>
    <property type="match status" value="1"/>
</dbReference>
<evidence type="ECO:0000256" key="7">
    <source>
        <dbReference type="ARBA" id="ARBA00023163"/>
    </source>
</evidence>
<organism evidence="11 12">
    <name type="scientific">Cohnella ginsengisoli</name>
    <dbReference type="NCBI Taxonomy" id="425004"/>
    <lineage>
        <taxon>Bacteria</taxon>
        <taxon>Bacillati</taxon>
        <taxon>Bacillota</taxon>
        <taxon>Bacilli</taxon>
        <taxon>Bacillales</taxon>
        <taxon>Paenibacillaceae</taxon>
        <taxon>Cohnella</taxon>
    </lineage>
</organism>
<dbReference type="GO" id="GO:0043565">
    <property type="term" value="F:sequence-specific DNA binding"/>
    <property type="evidence" value="ECO:0007669"/>
    <property type="project" value="InterPro"/>
</dbReference>
<dbReference type="InterPro" id="IPR011006">
    <property type="entry name" value="CheY-like_superfamily"/>
</dbReference>
<dbReference type="Pfam" id="PF00072">
    <property type="entry name" value="Response_reg"/>
    <property type="match status" value="1"/>
</dbReference>
<dbReference type="PANTHER" id="PTHR42713:SF3">
    <property type="entry name" value="TRANSCRIPTIONAL REGULATORY PROTEIN HPTR"/>
    <property type="match status" value="1"/>
</dbReference>
<dbReference type="AlphaFoldDB" id="A0A9X4KFE7"/>
<dbReference type="SMART" id="SM00342">
    <property type="entry name" value="HTH_ARAC"/>
    <property type="match status" value="1"/>
</dbReference>
<dbReference type="InterPro" id="IPR001789">
    <property type="entry name" value="Sig_transdc_resp-reg_receiver"/>
</dbReference>
<name>A0A9X4KFE7_9BACL</name>
<protein>
    <submittedName>
        <fullName evidence="11">Response regulator</fullName>
    </submittedName>
</protein>
<dbReference type="InterPro" id="IPR009057">
    <property type="entry name" value="Homeodomain-like_sf"/>
</dbReference>
<dbReference type="SUPFAM" id="SSF46689">
    <property type="entry name" value="Homeodomain-like"/>
    <property type="match status" value="2"/>
</dbReference>
<evidence type="ECO:0000256" key="6">
    <source>
        <dbReference type="ARBA" id="ARBA00023125"/>
    </source>
</evidence>
<dbReference type="GO" id="GO:0003700">
    <property type="term" value="F:DNA-binding transcription factor activity"/>
    <property type="evidence" value="ECO:0007669"/>
    <property type="project" value="InterPro"/>
</dbReference>
<evidence type="ECO:0000256" key="1">
    <source>
        <dbReference type="ARBA" id="ARBA00004496"/>
    </source>
</evidence>
<dbReference type="Proteomes" id="UP001153387">
    <property type="component" value="Unassembled WGS sequence"/>
</dbReference>
<dbReference type="PROSITE" id="PS01124">
    <property type="entry name" value="HTH_ARAC_FAMILY_2"/>
    <property type="match status" value="1"/>
</dbReference>
<dbReference type="InterPro" id="IPR020449">
    <property type="entry name" value="Tscrpt_reg_AraC-type_HTH"/>
</dbReference>
<sequence>MLKAVVFDDEFIVLKGLERLIDWREHGVELAGTAKDGLSALEMFRALRPDIVMTDIRMPGMDGLQLIERIREEAPDTMCIVFSGYNEFDYVKRAIKLGVVDYLEKPITILKIREGIEKAVARIGERSEMSSLKRRWQEGLLEKATLDLLLYGRDAEEAWRSQFGPEADEVRGVTVVASADSAFELPESPGCRVIPVRYGAEYLQAVFHLGTVGSDWTGALQAWDRTAVGSGTTHADAGEADASYREALRALRYGKYLEGTGWTRYEDLGDGHSPAPELSDLEEGILFDLRLGDKDGLMLKLDDYLASFKQGKVDPEIAELELLKLLLHAASAAKETGGDASELDRAGEPPQLALRRLETRSAQAAWLRAEIERIADWIRGVRMRTKHSAVEKALAYMELHYGRDLTQQEVAAHVEMNAAYFSLLFKEQMGLSYIKYLTKLRMEKAKTLLEEGMPTQEISERVGYYHARHFAEVFKKQTGMTPGQYRSTGRGR</sequence>
<dbReference type="CDD" id="cd17536">
    <property type="entry name" value="REC_YesN-like"/>
    <property type="match status" value="1"/>
</dbReference>
<evidence type="ECO:0000313" key="11">
    <source>
        <dbReference type="EMBL" id="MDG0791097.1"/>
    </source>
</evidence>
<dbReference type="SUPFAM" id="SSF52172">
    <property type="entry name" value="CheY-like"/>
    <property type="match status" value="1"/>
</dbReference>
<dbReference type="PANTHER" id="PTHR42713">
    <property type="entry name" value="HISTIDINE KINASE-RELATED"/>
    <property type="match status" value="1"/>
</dbReference>
<evidence type="ECO:0000313" key="12">
    <source>
        <dbReference type="Proteomes" id="UP001153387"/>
    </source>
</evidence>
<keyword evidence="7" id="KW-0804">Transcription</keyword>
<reference evidence="11 12" key="1">
    <citation type="submission" date="2022-10" db="EMBL/GenBank/DDBJ databases">
        <title>Comparative genomic analysis of Cohnella hashimotonis sp. nov., isolated from the International Space Station.</title>
        <authorList>
            <person name="Simpson A."/>
            <person name="Venkateswaran K."/>
        </authorList>
    </citation>
    <scope>NUCLEOTIDE SEQUENCE [LARGE SCALE GENOMIC DNA]</scope>
    <source>
        <strain evidence="11 12">DSM 18997</strain>
    </source>
</reference>
<keyword evidence="4" id="KW-0902">Two-component regulatory system</keyword>
<dbReference type="Gene3D" id="1.10.10.60">
    <property type="entry name" value="Homeodomain-like"/>
    <property type="match status" value="2"/>
</dbReference>
<keyword evidence="12" id="KW-1185">Reference proteome</keyword>
<keyword evidence="6" id="KW-0238">DNA-binding</keyword>
<keyword evidence="2" id="KW-0963">Cytoplasm</keyword>
<evidence type="ECO:0000256" key="3">
    <source>
        <dbReference type="ARBA" id="ARBA00022553"/>
    </source>
</evidence>
<evidence type="ECO:0000256" key="8">
    <source>
        <dbReference type="PROSITE-ProRule" id="PRU00169"/>
    </source>
</evidence>
<dbReference type="EMBL" id="JAPDHZ010000002">
    <property type="protein sequence ID" value="MDG0791097.1"/>
    <property type="molecule type" value="Genomic_DNA"/>
</dbReference>
<evidence type="ECO:0000259" key="9">
    <source>
        <dbReference type="PROSITE" id="PS01124"/>
    </source>
</evidence>
<comment type="caution">
    <text evidence="11">The sequence shown here is derived from an EMBL/GenBank/DDBJ whole genome shotgun (WGS) entry which is preliminary data.</text>
</comment>
<dbReference type="Gene3D" id="3.40.50.2300">
    <property type="match status" value="1"/>
</dbReference>
<dbReference type="GO" id="GO:0005737">
    <property type="term" value="C:cytoplasm"/>
    <property type="evidence" value="ECO:0007669"/>
    <property type="project" value="UniProtKB-SubCell"/>
</dbReference>
<feature type="modified residue" description="4-aspartylphosphate" evidence="8">
    <location>
        <position position="55"/>
    </location>
</feature>